<keyword evidence="2" id="KW-0812">Transmembrane</keyword>
<keyword evidence="2" id="KW-0472">Membrane</keyword>
<feature type="region of interest" description="Disordered" evidence="1">
    <location>
        <begin position="180"/>
        <end position="220"/>
    </location>
</feature>
<name>G7E5M6_MIXOS</name>
<dbReference type="AlphaFoldDB" id="G7E5M6"/>
<accession>G7E5M6</accession>
<gene>
    <name evidence="3" type="primary">Mo04819</name>
    <name evidence="3" type="ORF">E5Q_04819</name>
</gene>
<dbReference type="EMBL" id="BABT02000150">
    <property type="protein sequence ID" value="GAA98136.1"/>
    <property type="molecule type" value="Genomic_DNA"/>
</dbReference>
<feature type="transmembrane region" description="Helical" evidence="2">
    <location>
        <begin position="85"/>
        <end position="107"/>
    </location>
</feature>
<evidence type="ECO:0000313" key="4">
    <source>
        <dbReference type="Proteomes" id="UP000009131"/>
    </source>
</evidence>
<dbReference type="eggNOG" id="ENOG502S83X">
    <property type="taxonomic scope" value="Eukaryota"/>
</dbReference>
<organism evidence="3 4">
    <name type="scientific">Mixia osmundae (strain CBS 9802 / IAM 14324 / JCM 22182 / KY 12970)</name>
    <dbReference type="NCBI Taxonomy" id="764103"/>
    <lineage>
        <taxon>Eukaryota</taxon>
        <taxon>Fungi</taxon>
        <taxon>Dikarya</taxon>
        <taxon>Basidiomycota</taxon>
        <taxon>Pucciniomycotina</taxon>
        <taxon>Mixiomycetes</taxon>
        <taxon>Mixiales</taxon>
        <taxon>Mixiaceae</taxon>
        <taxon>Mixia</taxon>
    </lineage>
</organism>
<evidence type="ECO:0000256" key="1">
    <source>
        <dbReference type="SAM" id="MobiDB-lite"/>
    </source>
</evidence>
<sequence length="504" mass="55534">MAEEPPEGAIRPFKPEDRPFVRYLVGASRLELAAFANSLAFTRPASLAFLLIASTSFIYIFKWVPNFHVSDILSGATRTWTFTETAFAIMEALYFLPGLAAVIALMIGTFELRHKMHFDIIMRRVMGEEDVRDIEGFYNVVNGKLAQDSPSGFWVLEFDERIIGCMSLDGERAGELLDSFEDKGASPNGKSNGVKAIKSSPASGLRSRKRTQRGVSNAGKTREIRHLTTSLTFREIDVDADMIEFALKYAFAPPSGPPADRVVISVYNQLEASRAKTLVGLGFTREGPDARVKSLIQTGRWAKLERVMETFWPLDLRASLYEITREQWTKRFVMTSSSPDRLFTLKVQPEHSEPITCTARQAQPVAPQCNVAGGPYTLPIGVAYDVYASRGLPTSIVESTEPLVATIVSACCTAIWSGAFTVTFPRRKMAISTPEVSFDCGPGLPSFVVPSIGLPCSAFFGEHTSNKEACSLDHLREPTWEKVNNGICTFVSPEPQDEGGRSIG</sequence>
<dbReference type="Proteomes" id="UP000009131">
    <property type="component" value="Unassembled WGS sequence"/>
</dbReference>
<keyword evidence="4" id="KW-1185">Reference proteome</keyword>
<comment type="caution">
    <text evidence="3">The sequence shown here is derived from an EMBL/GenBank/DDBJ whole genome shotgun (WGS) entry which is preliminary data.</text>
</comment>
<feature type="transmembrane region" description="Helical" evidence="2">
    <location>
        <begin position="47"/>
        <end position="65"/>
    </location>
</feature>
<keyword evidence="2" id="KW-1133">Transmembrane helix</keyword>
<protein>
    <submittedName>
        <fullName evidence="3">Uncharacterized protein</fullName>
    </submittedName>
</protein>
<reference evidence="3 4" key="1">
    <citation type="journal article" date="2011" name="J. Gen. Appl. Microbiol.">
        <title>Draft genome sequencing of the enigmatic basidiomycete Mixia osmundae.</title>
        <authorList>
            <person name="Nishida H."/>
            <person name="Nagatsuka Y."/>
            <person name="Sugiyama J."/>
        </authorList>
    </citation>
    <scope>NUCLEOTIDE SEQUENCE [LARGE SCALE GENOMIC DNA]</scope>
    <source>
        <strain evidence="4">CBS 9802 / IAM 14324 / JCM 22182 / KY 12970</strain>
    </source>
</reference>
<reference evidence="3 4" key="2">
    <citation type="journal article" date="2012" name="Open Biol.">
        <title>Characteristics of nucleosomes and linker DNA regions on the genome of the basidiomycete Mixia osmundae revealed by mono- and dinucleosome mapping.</title>
        <authorList>
            <person name="Nishida H."/>
            <person name="Kondo S."/>
            <person name="Matsumoto T."/>
            <person name="Suzuki Y."/>
            <person name="Yoshikawa H."/>
            <person name="Taylor T.D."/>
            <person name="Sugiyama J."/>
        </authorList>
    </citation>
    <scope>NUCLEOTIDE SEQUENCE [LARGE SCALE GENOMIC DNA]</scope>
    <source>
        <strain evidence="4">CBS 9802 / IAM 14324 / JCM 22182 / KY 12970</strain>
    </source>
</reference>
<dbReference type="OrthoDB" id="2564232at2759"/>
<proteinExistence type="predicted"/>
<evidence type="ECO:0000256" key="2">
    <source>
        <dbReference type="SAM" id="Phobius"/>
    </source>
</evidence>
<evidence type="ECO:0000313" key="3">
    <source>
        <dbReference type="EMBL" id="GAA98136.1"/>
    </source>
</evidence>
<dbReference type="InParanoid" id="G7E5M6"/>
<dbReference type="HOGENOM" id="CLU_041812_0_0_1"/>